<dbReference type="PANTHER" id="PTHR34483">
    <property type="entry name" value="OS09G0129800 PROTEIN"/>
    <property type="match status" value="1"/>
</dbReference>
<dbReference type="Proteomes" id="UP000823388">
    <property type="component" value="Chromosome 9K"/>
</dbReference>
<comment type="caution">
    <text evidence="2">The sequence shown here is derived from an EMBL/GenBank/DDBJ whole genome shotgun (WGS) entry which is preliminary data.</text>
</comment>
<feature type="transmembrane region" description="Helical" evidence="1">
    <location>
        <begin position="155"/>
        <end position="181"/>
    </location>
</feature>
<evidence type="ECO:0000313" key="3">
    <source>
        <dbReference type="Proteomes" id="UP000823388"/>
    </source>
</evidence>
<accession>A0A8T0NM18</accession>
<keyword evidence="1" id="KW-0472">Membrane</keyword>
<dbReference type="PANTHER" id="PTHR34483:SF7">
    <property type="entry name" value="TRANSMEMBRANE PROTEIN"/>
    <property type="match status" value="1"/>
</dbReference>
<sequence length="315" mass="33823">MAIAQRRSPRRASAILKEGFLLPACDDVRLFLPTFLVAVAYTAISVHGYSAVVGPLLTHVFHHAEDLWGSNPAWHGHDELVRDTWELAGKLVAAGAAYVLVTVFTVGPAVSAATVSAAVALCSGERSASSSHPLAAGKQPAAAAGRGVRGPFRTAVLCGALHVVACRGAIFVWAFYVSFHLRHMSPVVLTVEFLFFLLCHLFALYVELVCTVAIVVAAAEPAGCFQGARALRQAWWLVAERTRPAVVLLIVKGAVTAVAETVSFYPVRFYHGMAYSVLAGLVYVSFYAALQTWFVCAATLYYYQCRQGNGGYAII</sequence>
<evidence type="ECO:0000313" key="2">
    <source>
        <dbReference type="EMBL" id="KAG2550497.1"/>
    </source>
</evidence>
<gene>
    <name evidence="2" type="ORF">PVAP13_9KG310200</name>
</gene>
<feature type="transmembrane region" description="Helical" evidence="1">
    <location>
        <begin position="277"/>
        <end position="303"/>
    </location>
</feature>
<keyword evidence="1" id="KW-1133">Transmembrane helix</keyword>
<feature type="transmembrane region" description="Helical" evidence="1">
    <location>
        <begin position="30"/>
        <end position="52"/>
    </location>
</feature>
<protein>
    <submittedName>
        <fullName evidence="2">Uncharacterized protein</fullName>
    </submittedName>
</protein>
<dbReference type="AlphaFoldDB" id="A0A8T0NM18"/>
<reference evidence="2 3" key="1">
    <citation type="submission" date="2020-05" db="EMBL/GenBank/DDBJ databases">
        <title>WGS assembly of Panicum virgatum.</title>
        <authorList>
            <person name="Lovell J.T."/>
            <person name="Jenkins J."/>
            <person name="Shu S."/>
            <person name="Juenger T.E."/>
            <person name="Schmutz J."/>
        </authorList>
    </citation>
    <scope>NUCLEOTIDE SEQUENCE [LARGE SCALE GENOMIC DNA]</scope>
    <source>
        <strain evidence="3">cv. AP13</strain>
    </source>
</reference>
<proteinExistence type="predicted"/>
<feature type="transmembrane region" description="Helical" evidence="1">
    <location>
        <begin position="193"/>
        <end position="219"/>
    </location>
</feature>
<evidence type="ECO:0000256" key="1">
    <source>
        <dbReference type="SAM" id="Phobius"/>
    </source>
</evidence>
<name>A0A8T0NM18_PANVG</name>
<dbReference type="EMBL" id="CM029053">
    <property type="protein sequence ID" value="KAG2550497.1"/>
    <property type="molecule type" value="Genomic_DNA"/>
</dbReference>
<organism evidence="2 3">
    <name type="scientific">Panicum virgatum</name>
    <name type="common">Blackwell switchgrass</name>
    <dbReference type="NCBI Taxonomy" id="38727"/>
    <lineage>
        <taxon>Eukaryota</taxon>
        <taxon>Viridiplantae</taxon>
        <taxon>Streptophyta</taxon>
        <taxon>Embryophyta</taxon>
        <taxon>Tracheophyta</taxon>
        <taxon>Spermatophyta</taxon>
        <taxon>Magnoliopsida</taxon>
        <taxon>Liliopsida</taxon>
        <taxon>Poales</taxon>
        <taxon>Poaceae</taxon>
        <taxon>PACMAD clade</taxon>
        <taxon>Panicoideae</taxon>
        <taxon>Panicodae</taxon>
        <taxon>Paniceae</taxon>
        <taxon>Panicinae</taxon>
        <taxon>Panicum</taxon>
        <taxon>Panicum sect. Hiantes</taxon>
    </lineage>
</organism>
<feature type="transmembrane region" description="Helical" evidence="1">
    <location>
        <begin position="245"/>
        <end position="265"/>
    </location>
</feature>
<feature type="transmembrane region" description="Helical" evidence="1">
    <location>
        <begin position="96"/>
        <end position="122"/>
    </location>
</feature>
<keyword evidence="1" id="KW-0812">Transmembrane</keyword>
<keyword evidence="3" id="KW-1185">Reference proteome</keyword>